<feature type="region of interest" description="Disordered" evidence="1">
    <location>
        <begin position="1"/>
        <end position="20"/>
    </location>
</feature>
<accession>A0ABQ8I8I5</accession>
<comment type="caution">
    <text evidence="3">The sequence shown here is derived from an EMBL/GenBank/DDBJ whole genome shotgun (WGS) entry which is preliminary data.</text>
</comment>
<evidence type="ECO:0000313" key="3">
    <source>
        <dbReference type="EMBL" id="KAH7572858.1"/>
    </source>
</evidence>
<dbReference type="PANTHER" id="PTHR34741:SF1">
    <property type="entry name" value="PGG DOMAIN-CONTAINING PROTEIN"/>
    <property type="match status" value="1"/>
</dbReference>
<protein>
    <submittedName>
        <fullName evidence="3">Uncharacterized protein</fullName>
    </submittedName>
</protein>
<keyword evidence="4" id="KW-1185">Reference proteome</keyword>
<name>A0ABQ8I8I5_9ROSI</name>
<feature type="transmembrane region" description="Helical" evidence="2">
    <location>
        <begin position="81"/>
        <end position="100"/>
    </location>
</feature>
<proteinExistence type="predicted"/>
<dbReference type="Proteomes" id="UP000827721">
    <property type="component" value="Unassembled WGS sequence"/>
</dbReference>
<gene>
    <name evidence="3" type="ORF">JRO89_XS03G0025600</name>
</gene>
<dbReference type="EMBL" id="JAFEMO010000003">
    <property type="protein sequence ID" value="KAH7572858.1"/>
    <property type="molecule type" value="Genomic_DNA"/>
</dbReference>
<feature type="transmembrane region" description="Helical" evidence="2">
    <location>
        <begin position="27"/>
        <end position="45"/>
    </location>
</feature>
<reference evidence="3 4" key="1">
    <citation type="submission" date="2021-02" db="EMBL/GenBank/DDBJ databases">
        <title>Plant Genome Project.</title>
        <authorList>
            <person name="Zhang R.-G."/>
        </authorList>
    </citation>
    <scope>NUCLEOTIDE SEQUENCE [LARGE SCALE GENOMIC DNA]</scope>
    <source>
        <tissue evidence="3">Leaves</tissue>
    </source>
</reference>
<keyword evidence="2" id="KW-1133">Transmembrane helix</keyword>
<keyword evidence="2" id="KW-0812">Transmembrane</keyword>
<evidence type="ECO:0000313" key="4">
    <source>
        <dbReference type="Proteomes" id="UP000827721"/>
    </source>
</evidence>
<organism evidence="3 4">
    <name type="scientific">Xanthoceras sorbifolium</name>
    <dbReference type="NCBI Taxonomy" id="99658"/>
    <lineage>
        <taxon>Eukaryota</taxon>
        <taxon>Viridiplantae</taxon>
        <taxon>Streptophyta</taxon>
        <taxon>Embryophyta</taxon>
        <taxon>Tracheophyta</taxon>
        <taxon>Spermatophyta</taxon>
        <taxon>Magnoliopsida</taxon>
        <taxon>eudicotyledons</taxon>
        <taxon>Gunneridae</taxon>
        <taxon>Pentapetalae</taxon>
        <taxon>rosids</taxon>
        <taxon>malvids</taxon>
        <taxon>Sapindales</taxon>
        <taxon>Sapindaceae</taxon>
        <taxon>Xanthoceroideae</taxon>
        <taxon>Xanthoceras</taxon>
    </lineage>
</organism>
<evidence type="ECO:0000256" key="2">
    <source>
        <dbReference type="SAM" id="Phobius"/>
    </source>
</evidence>
<dbReference type="PANTHER" id="PTHR34741">
    <property type="entry name" value="IMAP FAMILY MEMBER 1, PUTATIVE-RELATED"/>
    <property type="match status" value="1"/>
</dbReference>
<evidence type="ECO:0000256" key="1">
    <source>
        <dbReference type="SAM" id="MobiDB-lite"/>
    </source>
</evidence>
<sequence>MIRVPYNRPDRHSHSPTPAPHSNRCTFLSFAITFLGMFVANFIGPHFTNIAQVLKKIAVLIVATAVVFTIAIPLPLSLKCITWALYPIALFTVLICQYDCF</sequence>
<keyword evidence="2" id="KW-0472">Membrane</keyword>
<feature type="transmembrane region" description="Helical" evidence="2">
    <location>
        <begin position="57"/>
        <end position="75"/>
    </location>
</feature>